<dbReference type="RefSeq" id="WP_151700156.1">
    <property type="nucleotide sequence ID" value="NZ_CP031223.1"/>
</dbReference>
<dbReference type="PANTHER" id="PTHR13887:SF41">
    <property type="entry name" value="THIOREDOXIN SUPERFAMILY PROTEIN"/>
    <property type="match status" value="1"/>
</dbReference>
<reference evidence="2 3" key="1">
    <citation type="submission" date="2018-07" db="EMBL/GenBank/DDBJ databases">
        <title>Complete genome sequence of Psychrobacillus sp. PB01, isolated from iceberg, and comparative genome analysis of Psychrobacillus strains.</title>
        <authorList>
            <person name="Lee P.C."/>
        </authorList>
    </citation>
    <scope>NUCLEOTIDE SEQUENCE [LARGE SCALE GENOMIC DNA]</scope>
    <source>
        <strain evidence="2 3">PB01</strain>
    </source>
</reference>
<dbReference type="SUPFAM" id="SSF52833">
    <property type="entry name" value="Thioredoxin-like"/>
    <property type="match status" value="1"/>
</dbReference>
<evidence type="ECO:0000259" key="1">
    <source>
        <dbReference type="Pfam" id="PF01323"/>
    </source>
</evidence>
<accession>A0A5J6SMI9</accession>
<feature type="domain" description="DSBA-like thioredoxin" evidence="1">
    <location>
        <begin position="2"/>
        <end position="204"/>
    </location>
</feature>
<evidence type="ECO:0000313" key="2">
    <source>
        <dbReference type="EMBL" id="QFF99230.1"/>
    </source>
</evidence>
<dbReference type="OrthoDB" id="9799122at2"/>
<dbReference type="CDD" id="cd03024">
    <property type="entry name" value="DsbA_FrnE"/>
    <property type="match status" value="1"/>
</dbReference>
<dbReference type="KEGG" id="psyo:PB01_10520"/>
<organism evidence="2 3">
    <name type="scientific">Psychrobacillus glaciei</name>
    <dbReference type="NCBI Taxonomy" id="2283160"/>
    <lineage>
        <taxon>Bacteria</taxon>
        <taxon>Bacillati</taxon>
        <taxon>Bacillota</taxon>
        <taxon>Bacilli</taxon>
        <taxon>Bacillales</taxon>
        <taxon>Bacillaceae</taxon>
        <taxon>Psychrobacillus</taxon>
    </lineage>
</organism>
<dbReference type="Pfam" id="PF01323">
    <property type="entry name" value="DSBA"/>
    <property type="match status" value="1"/>
</dbReference>
<dbReference type="GO" id="GO:0016491">
    <property type="term" value="F:oxidoreductase activity"/>
    <property type="evidence" value="ECO:0007669"/>
    <property type="project" value="InterPro"/>
</dbReference>
<name>A0A5J6SMI9_9BACI</name>
<dbReference type="Gene3D" id="3.40.30.10">
    <property type="entry name" value="Glutaredoxin"/>
    <property type="match status" value="1"/>
</dbReference>
<proteinExistence type="predicted"/>
<keyword evidence="3" id="KW-1185">Reference proteome</keyword>
<dbReference type="PANTHER" id="PTHR13887">
    <property type="entry name" value="GLUTATHIONE S-TRANSFERASE KAPPA"/>
    <property type="match status" value="1"/>
</dbReference>
<gene>
    <name evidence="2" type="ORF">PB01_10520</name>
</gene>
<protein>
    <submittedName>
        <fullName evidence="2">DsbA family oxidoreductase</fullName>
    </submittedName>
</protein>
<dbReference type="Proteomes" id="UP000325517">
    <property type="component" value="Chromosome"/>
</dbReference>
<dbReference type="InterPro" id="IPR036249">
    <property type="entry name" value="Thioredoxin-like_sf"/>
</dbReference>
<dbReference type="AlphaFoldDB" id="A0A5J6SMI9"/>
<sequence>MQVEVWSDIACPFCYIGKRRLEAGLEQFAHKDHVQIVYKSFQLNKNARKDITYNAYDALSARSGMSWEEAKEIHERLAKQAEADGLDLRFDTLQLTNTLDAHRLLHFAEQHGKNNEVAELLFKAYFTECKHVGIHETLIAIAAEEGLDPKATAKMLISDQFTDEVRADHLKGESIGVSGVPFYVIDRKYAISGAQPANVFLKALETAWGESQPLTVLNPTSVEVVPVCENGICKNK</sequence>
<dbReference type="InterPro" id="IPR001853">
    <property type="entry name" value="DSBA-like_thioredoxin_dom"/>
</dbReference>
<dbReference type="EMBL" id="CP031223">
    <property type="protein sequence ID" value="QFF99230.1"/>
    <property type="molecule type" value="Genomic_DNA"/>
</dbReference>
<evidence type="ECO:0000313" key="3">
    <source>
        <dbReference type="Proteomes" id="UP000325517"/>
    </source>
</evidence>